<dbReference type="AlphaFoldDB" id="A0A6V7VDR9"/>
<dbReference type="EMBL" id="CAJEWN010000213">
    <property type="protein sequence ID" value="CAD2173135.1"/>
    <property type="molecule type" value="Genomic_DNA"/>
</dbReference>
<organism evidence="1 2">
    <name type="scientific">Meloidogyne enterolobii</name>
    <name type="common">Root-knot nematode worm</name>
    <name type="synonym">Meloidogyne mayaguensis</name>
    <dbReference type="NCBI Taxonomy" id="390850"/>
    <lineage>
        <taxon>Eukaryota</taxon>
        <taxon>Metazoa</taxon>
        <taxon>Ecdysozoa</taxon>
        <taxon>Nematoda</taxon>
        <taxon>Chromadorea</taxon>
        <taxon>Rhabditida</taxon>
        <taxon>Tylenchina</taxon>
        <taxon>Tylenchomorpha</taxon>
        <taxon>Tylenchoidea</taxon>
        <taxon>Meloidogynidae</taxon>
        <taxon>Meloidogyninae</taxon>
        <taxon>Meloidogyne</taxon>
    </lineage>
</organism>
<name>A0A6V7VDR9_MELEN</name>
<reference evidence="1 2" key="1">
    <citation type="submission" date="2020-08" db="EMBL/GenBank/DDBJ databases">
        <authorList>
            <person name="Koutsovoulos G."/>
            <person name="Danchin GJ E."/>
        </authorList>
    </citation>
    <scope>NUCLEOTIDE SEQUENCE [LARGE SCALE GENOMIC DNA]</scope>
</reference>
<accession>A0A6V7VDR9</accession>
<proteinExistence type="predicted"/>
<evidence type="ECO:0000313" key="2">
    <source>
        <dbReference type="Proteomes" id="UP000580250"/>
    </source>
</evidence>
<protein>
    <submittedName>
        <fullName evidence="1">Uncharacterized protein</fullName>
    </submittedName>
</protein>
<evidence type="ECO:0000313" key="1">
    <source>
        <dbReference type="EMBL" id="CAD2173135.1"/>
    </source>
</evidence>
<gene>
    <name evidence="1" type="ORF">MENT_LOCUS24725</name>
</gene>
<dbReference type="Proteomes" id="UP000580250">
    <property type="component" value="Unassembled WGS sequence"/>
</dbReference>
<sequence>MNFCTKKYISLWFLKGQTEKRKEEKIFIECTPLKTGLDFLAKWEENKHQR</sequence>
<comment type="caution">
    <text evidence="1">The sequence shown here is derived from an EMBL/GenBank/DDBJ whole genome shotgun (WGS) entry which is preliminary data.</text>
</comment>